<reference evidence="1" key="1">
    <citation type="submission" date="2020-10" db="EMBL/GenBank/DDBJ databases">
        <title>Taxonomic study of unclassified bacteria belonging to the class Ktedonobacteria.</title>
        <authorList>
            <person name="Yabe S."/>
            <person name="Wang C.M."/>
            <person name="Zheng Y."/>
            <person name="Sakai Y."/>
            <person name="Cavaletti L."/>
            <person name="Monciardini P."/>
            <person name="Donadio S."/>
        </authorList>
    </citation>
    <scope>NUCLEOTIDE SEQUENCE</scope>
    <source>
        <strain evidence="1">SOSP1-1</strain>
    </source>
</reference>
<dbReference type="Proteomes" id="UP000612362">
    <property type="component" value="Unassembled WGS sequence"/>
</dbReference>
<keyword evidence="2" id="KW-1185">Reference proteome</keyword>
<dbReference type="AlphaFoldDB" id="A0A8J3I4G7"/>
<comment type="caution">
    <text evidence="1">The sequence shown here is derived from an EMBL/GenBank/DDBJ whole genome shotgun (WGS) entry which is preliminary data.</text>
</comment>
<accession>A0A8J3I4G7</accession>
<dbReference type="EMBL" id="BNJF01000002">
    <property type="protein sequence ID" value="GHO46838.1"/>
    <property type="molecule type" value="Genomic_DNA"/>
</dbReference>
<evidence type="ECO:0000313" key="2">
    <source>
        <dbReference type="Proteomes" id="UP000612362"/>
    </source>
</evidence>
<protein>
    <submittedName>
        <fullName evidence="1">Uncharacterized protein</fullName>
    </submittedName>
</protein>
<evidence type="ECO:0000313" key="1">
    <source>
        <dbReference type="EMBL" id="GHO46838.1"/>
    </source>
</evidence>
<gene>
    <name evidence="1" type="ORF">KSX_50010</name>
</gene>
<name>A0A8J3I4G7_9CHLR</name>
<organism evidence="1 2">
    <name type="scientific">Ktedonospora formicarum</name>
    <dbReference type="NCBI Taxonomy" id="2778364"/>
    <lineage>
        <taxon>Bacteria</taxon>
        <taxon>Bacillati</taxon>
        <taxon>Chloroflexota</taxon>
        <taxon>Ktedonobacteria</taxon>
        <taxon>Ktedonobacterales</taxon>
        <taxon>Ktedonobacteraceae</taxon>
        <taxon>Ktedonospora</taxon>
    </lineage>
</organism>
<sequence>MITLTHNLKVNNEVNYSSNIEMSQYILRRSYSRVIAMEESEGNEQASQEYKGGVIRL</sequence>
<proteinExistence type="predicted"/>